<sequence length="397" mass="43128">MSVINRLVVLLPGFEHMPVEAHHRRFLREATKTAPVYDMSLQEDGALKVSSAEGGVGVGEFTLVTAGANWSARTDFVLYGLGDINHFYAARNPAVRILSGIVALVDFIVSGTFFRFLSTSWRYALFFLYPLVIMGAVAVLSIGAGRLALAMTQQAAVAVAVGLGAALALLAVAARKMHFLLIMDDWTFARDMARDNRPDITAKLHHVISDAAARISQAAPATEVVVAAHSMGAICALHILDAALQQNDSRRYGLLTVGSSLLKLALHPAAKALRASVEAVARSRAIWIDAQSLTDPMNFYKSNPVRDLNIADAESPVLVKVRFRSQLCDETYRSIRRNFFRVHRQFVYGVEKRSAYSWHAILCGPETFADVAARGGLPCECAAQSASPMKIAETATI</sequence>
<keyword evidence="1" id="KW-1133">Transmembrane helix</keyword>
<organism evidence="2 3">
    <name type="scientific">Phyllobacterium myrsinacearum</name>
    <dbReference type="NCBI Taxonomy" id="28101"/>
    <lineage>
        <taxon>Bacteria</taxon>
        <taxon>Pseudomonadati</taxon>
        <taxon>Pseudomonadota</taxon>
        <taxon>Alphaproteobacteria</taxon>
        <taxon>Hyphomicrobiales</taxon>
        <taxon>Phyllobacteriaceae</taxon>
        <taxon>Phyllobacterium</taxon>
    </lineage>
</organism>
<evidence type="ECO:0000256" key="1">
    <source>
        <dbReference type="SAM" id="Phobius"/>
    </source>
</evidence>
<feature type="transmembrane region" description="Helical" evidence="1">
    <location>
        <begin position="124"/>
        <end position="149"/>
    </location>
</feature>
<feature type="transmembrane region" description="Helical" evidence="1">
    <location>
        <begin position="155"/>
        <end position="174"/>
    </location>
</feature>
<gene>
    <name evidence="2" type="ORF">C5750_00860</name>
</gene>
<dbReference type="EMBL" id="PVBT01000001">
    <property type="protein sequence ID" value="PRD57738.1"/>
    <property type="molecule type" value="Genomic_DNA"/>
</dbReference>
<dbReference type="Proteomes" id="UP000238563">
    <property type="component" value="Unassembled WGS sequence"/>
</dbReference>
<reference evidence="2 3" key="1">
    <citation type="submission" date="2018-02" db="EMBL/GenBank/DDBJ databases">
        <title>The draft genome of Phyllobacterium myrsinacearum DSM5892.</title>
        <authorList>
            <person name="Li L."/>
            <person name="Liu L."/>
            <person name="Zhang X."/>
            <person name="Wang T."/>
        </authorList>
    </citation>
    <scope>NUCLEOTIDE SEQUENCE [LARGE SCALE GENOMIC DNA]</scope>
    <source>
        <strain evidence="2 3">DSM 5892</strain>
    </source>
</reference>
<keyword evidence="1" id="KW-0812">Transmembrane</keyword>
<accession>A0A2S9JWL7</accession>
<keyword evidence="3" id="KW-1185">Reference proteome</keyword>
<dbReference type="AlphaFoldDB" id="A0A2S9JWL7"/>
<proteinExistence type="predicted"/>
<evidence type="ECO:0008006" key="4">
    <source>
        <dbReference type="Google" id="ProtNLM"/>
    </source>
</evidence>
<keyword evidence="1" id="KW-0472">Membrane</keyword>
<evidence type="ECO:0000313" key="3">
    <source>
        <dbReference type="Proteomes" id="UP000238563"/>
    </source>
</evidence>
<protein>
    <recommendedName>
        <fullName evidence="4">Alpha/beta hydrolase</fullName>
    </recommendedName>
</protein>
<comment type="caution">
    <text evidence="2">The sequence shown here is derived from an EMBL/GenBank/DDBJ whole genome shotgun (WGS) entry which is preliminary data.</text>
</comment>
<evidence type="ECO:0000313" key="2">
    <source>
        <dbReference type="EMBL" id="PRD57738.1"/>
    </source>
</evidence>
<name>A0A2S9JWL7_9HYPH</name>
<dbReference type="OrthoDB" id="7257484at2"/>
<feature type="transmembrane region" description="Helical" evidence="1">
    <location>
        <begin position="97"/>
        <end position="117"/>
    </location>
</feature>
<dbReference type="RefSeq" id="WP_105731980.1">
    <property type="nucleotide sequence ID" value="NZ_PVBT01000001.1"/>
</dbReference>